<sequence>MKHVKSLALCLLALALVLALAGCGGGKSDLPGTYKIDLDLAPALNSAMTQLGLAEEDLADLTLPVPYTLTLGEDGTYSMQADKEATVTALHTYLQGCGSAIEAALYKTAEESGLSREDFDAAFEQSTGSSVSDYVAEQISQLDEESLLSSLEEDEESGVYKAADGKLYFEEQEADFSEEDYVSYTLEGGKLTFTSVTGDAMDLQSLSEMLGDLFPMVFTKQ</sequence>
<protein>
    <submittedName>
        <fullName evidence="2">Uncharacterized protein</fullName>
    </submittedName>
</protein>
<evidence type="ECO:0000313" key="2">
    <source>
        <dbReference type="EMBL" id="MEQ2509888.1"/>
    </source>
</evidence>
<comment type="caution">
    <text evidence="2">The sequence shown here is derived from an EMBL/GenBank/DDBJ whole genome shotgun (WGS) entry which is preliminary data.</text>
</comment>
<feature type="signal peptide" evidence="1">
    <location>
        <begin position="1"/>
        <end position="21"/>
    </location>
</feature>
<evidence type="ECO:0000256" key="1">
    <source>
        <dbReference type="SAM" id="SignalP"/>
    </source>
</evidence>
<keyword evidence="1" id="KW-0732">Signal</keyword>
<reference evidence="2 3" key="1">
    <citation type="submission" date="2024-03" db="EMBL/GenBank/DDBJ databases">
        <title>Human intestinal bacterial collection.</title>
        <authorList>
            <person name="Pauvert C."/>
            <person name="Hitch T.C.A."/>
            <person name="Clavel T."/>
        </authorList>
    </citation>
    <scope>NUCLEOTIDE SEQUENCE [LARGE SCALE GENOMIC DNA]</scope>
    <source>
        <strain evidence="2 3">CLA-AA-H192</strain>
    </source>
</reference>
<dbReference type="EMBL" id="JBBMFF010000077">
    <property type="protein sequence ID" value="MEQ2509888.1"/>
    <property type="molecule type" value="Genomic_DNA"/>
</dbReference>
<dbReference type="Proteomes" id="UP001491552">
    <property type="component" value="Unassembled WGS sequence"/>
</dbReference>
<name>A0ABV1G3B4_9FIRM</name>
<proteinExistence type="predicted"/>
<feature type="chain" id="PRO_5046946870" evidence="1">
    <location>
        <begin position="22"/>
        <end position="221"/>
    </location>
</feature>
<accession>A0ABV1G3B4</accession>
<dbReference type="RefSeq" id="WP_349134598.1">
    <property type="nucleotide sequence ID" value="NZ_JBBMFF010000077.1"/>
</dbReference>
<evidence type="ECO:0000313" key="3">
    <source>
        <dbReference type="Proteomes" id="UP001491552"/>
    </source>
</evidence>
<keyword evidence="3" id="KW-1185">Reference proteome</keyword>
<organism evidence="2 3">
    <name type="scientific">Faecousia intestinalis</name>
    <dbReference type="NCBI Taxonomy" id="3133167"/>
    <lineage>
        <taxon>Bacteria</taxon>
        <taxon>Bacillati</taxon>
        <taxon>Bacillota</taxon>
        <taxon>Clostridia</taxon>
        <taxon>Eubacteriales</taxon>
        <taxon>Oscillospiraceae</taxon>
        <taxon>Faecousia</taxon>
    </lineage>
</organism>
<dbReference type="PROSITE" id="PS51257">
    <property type="entry name" value="PROKAR_LIPOPROTEIN"/>
    <property type="match status" value="1"/>
</dbReference>
<gene>
    <name evidence="2" type="ORF">WMO66_01270</name>
</gene>